<dbReference type="RefSeq" id="XP_043050133.1">
    <property type="nucleotide sequence ID" value="XM_043194936.1"/>
</dbReference>
<organism evidence="7 8">
    <name type="scientific">Scheffersomyces spartinae</name>
    <dbReference type="NCBI Taxonomy" id="45513"/>
    <lineage>
        <taxon>Eukaryota</taxon>
        <taxon>Fungi</taxon>
        <taxon>Dikarya</taxon>
        <taxon>Ascomycota</taxon>
        <taxon>Saccharomycotina</taxon>
        <taxon>Pichiomycetes</taxon>
        <taxon>Debaryomycetaceae</taxon>
        <taxon>Scheffersomyces</taxon>
    </lineage>
</organism>
<dbReference type="PANTHER" id="PTHR48094">
    <property type="entry name" value="PROTEIN/NUCLEIC ACID DEGLYCASE DJ-1-RELATED"/>
    <property type="match status" value="1"/>
</dbReference>
<feature type="domain" description="DJ-1/PfpI" evidence="6">
    <location>
        <begin position="27"/>
        <end position="223"/>
    </location>
</feature>
<evidence type="ECO:0000259" key="6">
    <source>
        <dbReference type="Pfam" id="PF01965"/>
    </source>
</evidence>
<dbReference type="Pfam" id="PF01965">
    <property type="entry name" value="DJ-1_PfpI"/>
    <property type="match status" value="1"/>
</dbReference>
<keyword evidence="2 7" id="KW-0346">Stress response</keyword>
<name>A0A9P7VBQ0_9ASCO</name>
<comment type="similarity">
    <text evidence="4">Belongs to the peptidase C56 family. HSP31-like subfamily.</text>
</comment>
<dbReference type="Proteomes" id="UP000790833">
    <property type="component" value="Unassembled WGS sequence"/>
</dbReference>
<evidence type="ECO:0000256" key="2">
    <source>
        <dbReference type="ARBA" id="ARBA00023016"/>
    </source>
</evidence>
<evidence type="ECO:0000256" key="4">
    <source>
        <dbReference type="ARBA" id="ARBA00038493"/>
    </source>
</evidence>
<keyword evidence="3" id="KW-0456">Lyase</keyword>
<reference evidence="7" key="1">
    <citation type="submission" date="2021-03" db="EMBL/GenBank/DDBJ databases">
        <authorList>
            <person name="Palmer J.M."/>
        </authorList>
    </citation>
    <scope>NUCLEOTIDE SEQUENCE</scope>
    <source>
        <strain evidence="7">ARV_011</strain>
    </source>
</reference>
<evidence type="ECO:0000256" key="5">
    <source>
        <dbReference type="ARBA" id="ARBA00048082"/>
    </source>
</evidence>
<dbReference type="GeneID" id="66117634"/>
<comment type="caution">
    <text evidence="7">The sequence shown here is derived from an EMBL/GenBank/DDBJ whole genome shotgun (WGS) entry which is preliminary data.</text>
</comment>
<proteinExistence type="inferred from homology"/>
<dbReference type="CDD" id="cd03147">
    <property type="entry name" value="GATase1_Ydr533c_like"/>
    <property type="match status" value="1"/>
</dbReference>
<dbReference type="SUPFAM" id="SSF52317">
    <property type="entry name" value="Class I glutamine amidotransferase-like"/>
    <property type="match status" value="1"/>
</dbReference>
<dbReference type="FunFam" id="3.40.50.880:FF:000051">
    <property type="entry name" value="Glutathione-independent glyoxalase HSP31"/>
    <property type="match status" value="1"/>
</dbReference>
<evidence type="ECO:0000256" key="1">
    <source>
        <dbReference type="ARBA" id="ARBA00013134"/>
    </source>
</evidence>
<comment type="catalytic activity">
    <reaction evidence="5">
        <text>methylglyoxal + H2O = (R)-lactate + H(+)</text>
        <dbReference type="Rhea" id="RHEA:27754"/>
        <dbReference type="ChEBI" id="CHEBI:15377"/>
        <dbReference type="ChEBI" id="CHEBI:15378"/>
        <dbReference type="ChEBI" id="CHEBI:16004"/>
        <dbReference type="ChEBI" id="CHEBI:17158"/>
        <dbReference type="EC" id="4.2.1.130"/>
    </reaction>
</comment>
<dbReference type="InterPro" id="IPR029062">
    <property type="entry name" value="Class_I_gatase-like"/>
</dbReference>
<evidence type="ECO:0000313" key="7">
    <source>
        <dbReference type="EMBL" id="KAG7194586.1"/>
    </source>
</evidence>
<keyword evidence="8" id="KW-1185">Reference proteome</keyword>
<dbReference type="GO" id="GO:0005737">
    <property type="term" value="C:cytoplasm"/>
    <property type="evidence" value="ECO:0007669"/>
    <property type="project" value="TreeGrafter"/>
</dbReference>
<dbReference type="AlphaFoldDB" id="A0A9P7VBQ0"/>
<gene>
    <name evidence="7" type="primary">HSP31</name>
    <name evidence="7" type="ORF">KQ657_004260</name>
</gene>
<sequence length="236" mass="25519">MVKALIAVSSYNGVFYDDGAKTGLFVVEALHPFNVFRKRGIDVVFASETGNYGIDEHSLASDFLNGQDKEDFENPDSEFSKALKNIKKASDIKADEFDIFFASAGHATLFDYPKATTLQKIAGEIYERDGVVSAVCHGPAIFDGLIDPLTKEYLIKDKKITGFTDIGEEMLGVDGIMKKQNLLSVEDVAKKCGAIYVAPPGPWDDFSIVDGRIVTGVNPASATTTAKNAADAFEAN</sequence>
<protein>
    <recommendedName>
        <fullName evidence="1">D-lactate dehydratase</fullName>
        <ecNumber evidence="1">4.2.1.130</ecNumber>
    </recommendedName>
</protein>
<dbReference type="EMBL" id="JAHMUF010000006">
    <property type="protein sequence ID" value="KAG7194586.1"/>
    <property type="molecule type" value="Genomic_DNA"/>
</dbReference>
<accession>A0A9P7VBQ0</accession>
<evidence type="ECO:0000256" key="3">
    <source>
        <dbReference type="ARBA" id="ARBA00023239"/>
    </source>
</evidence>
<dbReference type="GO" id="GO:0019243">
    <property type="term" value="P:methylglyoxal catabolic process to D-lactate via S-lactoyl-glutathione"/>
    <property type="evidence" value="ECO:0007669"/>
    <property type="project" value="TreeGrafter"/>
</dbReference>
<dbReference type="InterPro" id="IPR002818">
    <property type="entry name" value="DJ-1/PfpI"/>
</dbReference>
<dbReference type="InterPro" id="IPR050325">
    <property type="entry name" value="Prot/Nucl_acid_deglycase"/>
</dbReference>
<dbReference type="GO" id="GO:0019172">
    <property type="term" value="F:glyoxalase III activity"/>
    <property type="evidence" value="ECO:0007669"/>
    <property type="project" value="UniProtKB-EC"/>
</dbReference>
<evidence type="ECO:0000313" key="8">
    <source>
        <dbReference type="Proteomes" id="UP000790833"/>
    </source>
</evidence>
<dbReference type="OrthoDB" id="543156at2759"/>
<dbReference type="EC" id="4.2.1.130" evidence="1"/>
<dbReference type="PANTHER" id="PTHR48094:SF11">
    <property type="entry name" value="GLUTATHIONE-INDEPENDENT GLYOXALASE HSP31-RELATED"/>
    <property type="match status" value="1"/>
</dbReference>
<dbReference type="Gene3D" id="3.40.50.880">
    <property type="match status" value="1"/>
</dbReference>